<keyword evidence="2" id="KW-1185">Reference proteome</keyword>
<protein>
    <submittedName>
        <fullName evidence="1">Uncharacterized protein</fullName>
    </submittedName>
</protein>
<name>A0A6B3SUF2_9BURK</name>
<accession>A0A6B3SUF2</accession>
<organism evidence="1 2">
    <name type="scientific">Noviherbaspirillum galbum</name>
    <dbReference type="NCBI Taxonomy" id="2709383"/>
    <lineage>
        <taxon>Bacteria</taxon>
        <taxon>Pseudomonadati</taxon>
        <taxon>Pseudomonadota</taxon>
        <taxon>Betaproteobacteria</taxon>
        <taxon>Burkholderiales</taxon>
        <taxon>Oxalobacteraceae</taxon>
        <taxon>Noviherbaspirillum</taxon>
    </lineage>
</organism>
<comment type="caution">
    <text evidence="1">The sequence shown here is derived from an EMBL/GenBank/DDBJ whole genome shotgun (WGS) entry which is preliminary data.</text>
</comment>
<sequence length="137" mass="15310">MMHEHDSEEPVELSEKPWISLGTTYDVEAWIDSYNRDLRRVVVNPRLTGYGICFSLGHGGDIYLHTDAEGNVVLDVTEEADWVTPLLTAATGVAAPAGRIWTLPGDRLTQLVLGLDPLIARTRLVLAHDFRMKKGWQ</sequence>
<evidence type="ECO:0000313" key="1">
    <source>
        <dbReference type="EMBL" id="NEX64108.1"/>
    </source>
</evidence>
<reference evidence="1 2" key="1">
    <citation type="submission" date="2020-02" db="EMBL/GenBank/DDBJ databases">
        <authorList>
            <person name="Kim M.K."/>
        </authorList>
    </citation>
    <scope>NUCLEOTIDE SEQUENCE [LARGE SCALE GENOMIC DNA]</scope>
    <source>
        <strain evidence="1 2">17J57-3</strain>
    </source>
</reference>
<evidence type="ECO:0000313" key="2">
    <source>
        <dbReference type="Proteomes" id="UP000482155"/>
    </source>
</evidence>
<dbReference type="RefSeq" id="WP_163968027.1">
    <property type="nucleotide sequence ID" value="NZ_JAAIVB010000078.1"/>
</dbReference>
<dbReference type="Proteomes" id="UP000482155">
    <property type="component" value="Unassembled WGS sequence"/>
</dbReference>
<dbReference type="AlphaFoldDB" id="A0A6B3SUF2"/>
<dbReference type="EMBL" id="JAAIVB010000078">
    <property type="protein sequence ID" value="NEX64108.1"/>
    <property type="molecule type" value="Genomic_DNA"/>
</dbReference>
<proteinExistence type="predicted"/>
<gene>
    <name evidence="1" type="ORF">G3574_23745</name>
</gene>